<dbReference type="InterPro" id="IPR021280">
    <property type="entry name" value="TMEM260-like"/>
</dbReference>
<protein>
    <recommendedName>
        <fullName evidence="4">DUF2723 domain-containing protein</fullName>
    </recommendedName>
</protein>
<feature type="transmembrane region" description="Helical" evidence="1">
    <location>
        <begin position="190"/>
        <end position="207"/>
    </location>
</feature>
<feature type="transmembrane region" description="Helical" evidence="1">
    <location>
        <begin position="73"/>
        <end position="93"/>
    </location>
</feature>
<reference evidence="2" key="1">
    <citation type="submission" date="2020-12" db="EMBL/GenBank/DDBJ databases">
        <authorList>
            <person name="Rodrigo-Torres L."/>
            <person name="Arahal R. D."/>
            <person name="Lucena T."/>
        </authorList>
    </citation>
    <scope>NUCLEOTIDE SEQUENCE</scope>
    <source>
        <strain evidence="2">CECT 9390</strain>
    </source>
</reference>
<dbReference type="RefSeq" id="WP_162088308.1">
    <property type="nucleotide sequence ID" value="NZ_CAJIMS010000001.1"/>
</dbReference>
<dbReference type="AlphaFoldDB" id="A0A9N8QQT1"/>
<evidence type="ECO:0008006" key="4">
    <source>
        <dbReference type="Google" id="ProtNLM"/>
    </source>
</evidence>
<gene>
    <name evidence="2" type="ORF">CHRY9390_01959</name>
</gene>
<keyword evidence="3" id="KW-1185">Reference proteome</keyword>
<sequence>MSKKTLAILVFIVFFFIYYIGSFSKIAFGDCIGFVLDAEKREFLTIATPLAHFLYVNTAVFFTKFLNFDSVSVMRFMSIIPAAFTASALFYLIKEFIEENWIAVTSVFVFGLGFTFWRSAETVEVYTFNALWVILFFIYAIKSLKSNSQKHIVAVGILLSISFWVHIQNIMLIPAYLVFLYLLKSERRSIILSFISFIFIFSLMFYTNHLNNIELKYTFTSNDGPWVQDTLQQSFSDLVKDVVKSLLFLIYNFNVFIVFAIFGMIHLFKNNKKSFLFFSIASVFTLGFATFYAVSDNYVFFISFYLIFTVFIALGIKQLSSRYDLKKLIFAPLLIPFIYILSLYIVSSIPQGKKFHQEKLYKGGLSYYMLPWLTHNIGCIEFTLDKVKCEDNVVALIEQSKEFIKLRLKYQPLSEIRKL</sequence>
<comment type="caution">
    <text evidence="2">The sequence shown here is derived from an EMBL/GenBank/DDBJ whole genome shotgun (WGS) entry which is preliminary data.</text>
</comment>
<feature type="transmembrane region" description="Helical" evidence="1">
    <location>
        <begin position="45"/>
        <end position="66"/>
    </location>
</feature>
<keyword evidence="1" id="KW-0812">Transmembrane</keyword>
<dbReference type="EMBL" id="CAJIMS010000001">
    <property type="protein sequence ID" value="CAD7809205.1"/>
    <property type="molecule type" value="Genomic_DNA"/>
</dbReference>
<accession>A0A9N8QQT1</accession>
<feature type="transmembrane region" description="Helical" evidence="1">
    <location>
        <begin position="153"/>
        <end position="183"/>
    </location>
</feature>
<dbReference type="Pfam" id="PF11028">
    <property type="entry name" value="TMEM260-like"/>
    <property type="match status" value="1"/>
</dbReference>
<organism evidence="2 3">
    <name type="scientific">Chryseobacterium aquaeductus</name>
    <dbReference type="NCBI Taxonomy" id="2675056"/>
    <lineage>
        <taxon>Bacteria</taxon>
        <taxon>Pseudomonadati</taxon>
        <taxon>Bacteroidota</taxon>
        <taxon>Flavobacteriia</taxon>
        <taxon>Flavobacteriales</taxon>
        <taxon>Weeksellaceae</taxon>
        <taxon>Chryseobacterium group</taxon>
        <taxon>Chryseobacterium</taxon>
    </lineage>
</organism>
<feature type="transmembrane region" description="Helical" evidence="1">
    <location>
        <begin position="99"/>
        <end position="116"/>
    </location>
</feature>
<feature type="transmembrane region" description="Helical" evidence="1">
    <location>
        <begin position="275"/>
        <end position="292"/>
    </location>
</feature>
<feature type="transmembrane region" description="Helical" evidence="1">
    <location>
        <begin position="246"/>
        <end position="268"/>
    </location>
</feature>
<feature type="transmembrane region" description="Helical" evidence="1">
    <location>
        <begin position="123"/>
        <end position="141"/>
    </location>
</feature>
<name>A0A9N8QQT1_9FLAO</name>
<evidence type="ECO:0000313" key="3">
    <source>
        <dbReference type="Proteomes" id="UP000662618"/>
    </source>
</evidence>
<feature type="transmembrane region" description="Helical" evidence="1">
    <location>
        <begin position="298"/>
        <end position="316"/>
    </location>
</feature>
<feature type="transmembrane region" description="Helical" evidence="1">
    <location>
        <begin position="328"/>
        <end position="346"/>
    </location>
</feature>
<evidence type="ECO:0000313" key="2">
    <source>
        <dbReference type="EMBL" id="CAD7809205.1"/>
    </source>
</evidence>
<dbReference type="Proteomes" id="UP000662618">
    <property type="component" value="Unassembled WGS sequence"/>
</dbReference>
<keyword evidence="1" id="KW-1133">Transmembrane helix</keyword>
<keyword evidence="1" id="KW-0472">Membrane</keyword>
<proteinExistence type="predicted"/>
<evidence type="ECO:0000256" key="1">
    <source>
        <dbReference type="SAM" id="Phobius"/>
    </source>
</evidence>